<accession>A0A1Q9LCI4</accession>
<keyword evidence="2" id="KW-1003">Cell membrane</keyword>
<keyword evidence="4 6" id="KW-1133">Transmembrane helix</keyword>
<organism evidence="8 9">
    <name type="scientific">Actinokineospora bangkokensis</name>
    <dbReference type="NCBI Taxonomy" id="1193682"/>
    <lineage>
        <taxon>Bacteria</taxon>
        <taxon>Bacillati</taxon>
        <taxon>Actinomycetota</taxon>
        <taxon>Actinomycetes</taxon>
        <taxon>Pseudonocardiales</taxon>
        <taxon>Pseudonocardiaceae</taxon>
        <taxon>Actinokineospora</taxon>
    </lineage>
</organism>
<dbReference type="RefSeq" id="WP_075977934.1">
    <property type="nucleotide sequence ID" value="NZ_MKQR01000028.1"/>
</dbReference>
<dbReference type="PANTHER" id="PTHR35007">
    <property type="entry name" value="INTEGRAL MEMBRANE PROTEIN-RELATED"/>
    <property type="match status" value="1"/>
</dbReference>
<dbReference type="Proteomes" id="UP000186040">
    <property type="component" value="Unassembled WGS sequence"/>
</dbReference>
<proteinExistence type="predicted"/>
<sequence>MSAALPLALIALAVWTSGPPRTAAARLTALRPRPDPRRETRLPLPWLVCAAGTAVGWSFGGALLAAVAGAGGWWGATRLLRPRPPPVDQLGVAAGWDLLAACLVAGLPVPTAVRVVADDLPERAGAVLRGTADLLAMGADPATAWAGALECPETAELARGARRSARSGAALAGVARDLAAGARERVADLAEEKAQRASVRVTGPLGLCFLPAFLCLGIAPVVIGVVSRLAAHF</sequence>
<evidence type="ECO:0000256" key="6">
    <source>
        <dbReference type="SAM" id="Phobius"/>
    </source>
</evidence>
<reference evidence="8 9" key="1">
    <citation type="submission" date="2016-10" db="EMBL/GenBank/DDBJ databases">
        <title>The Draft Genome Sequence of Actinokineospora bangkokensis 44EHWT reveals the biosynthetic pathway of antifungal compounds Thailandins with unusual extender unit butylmalonyl-CoA.</title>
        <authorList>
            <person name="Greule A."/>
            <person name="Intra B."/>
            <person name="Flemming S."/>
            <person name="Rommel M.G."/>
            <person name="Panbangred W."/>
            <person name="Bechthold A."/>
        </authorList>
    </citation>
    <scope>NUCLEOTIDE SEQUENCE [LARGE SCALE GENOMIC DNA]</scope>
    <source>
        <strain evidence="8 9">44EHW</strain>
    </source>
</reference>
<evidence type="ECO:0000256" key="3">
    <source>
        <dbReference type="ARBA" id="ARBA00022692"/>
    </source>
</evidence>
<comment type="caution">
    <text evidence="8">The sequence shown here is derived from an EMBL/GenBank/DDBJ whole genome shotgun (WGS) entry which is preliminary data.</text>
</comment>
<keyword evidence="5 6" id="KW-0472">Membrane</keyword>
<evidence type="ECO:0000256" key="4">
    <source>
        <dbReference type="ARBA" id="ARBA00022989"/>
    </source>
</evidence>
<gene>
    <name evidence="8" type="ORF">BJP25_01435</name>
</gene>
<evidence type="ECO:0000256" key="1">
    <source>
        <dbReference type="ARBA" id="ARBA00004651"/>
    </source>
</evidence>
<dbReference type="EMBL" id="MKQR01000028">
    <property type="protein sequence ID" value="OLR89724.1"/>
    <property type="molecule type" value="Genomic_DNA"/>
</dbReference>
<dbReference type="PANTHER" id="PTHR35007:SF3">
    <property type="entry name" value="POSSIBLE CONSERVED ALANINE RICH MEMBRANE PROTEIN"/>
    <property type="match status" value="1"/>
</dbReference>
<name>A0A1Q9LCI4_9PSEU</name>
<feature type="domain" description="Type II secretion system protein GspF" evidence="7">
    <location>
        <begin position="98"/>
        <end position="216"/>
    </location>
</feature>
<dbReference type="STRING" id="1193682.BJP25_01435"/>
<evidence type="ECO:0000259" key="7">
    <source>
        <dbReference type="Pfam" id="PF00482"/>
    </source>
</evidence>
<comment type="subcellular location">
    <subcellularLocation>
        <location evidence="1">Cell membrane</location>
        <topology evidence="1">Multi-pass membrane protein</topology>
    </subcellularLocation>
</comment>
<keyword evidence="3 6" id="KW-0812">Transmembrane</keyword>
<evidence type="ECO:0000313" key="8">
    <source>
        <dbReference type="EMBL" id="OLR89724.1"/>
    </source>
</evidence>
<dbReference type="AlphaFoldDB" id="A0A1Q9LCI4"/>
<keyword evidence="9" id="KW-1185">Reference proteome</keyword>
<dbReference type="GO" id="GO:0005886">
    <property type="term" value="C:plasma membrane"/>
    <property type="evidence" value="ECO:0007669"/>
    <property type="project" value="UniProtKB-SubCell"/>
</dbReference>
<dbReference type="Pfam" id="PF00482">
    <property type="entry name" value="T2SSF"/>
    <property type="match status" value="1"/>
</dbReference>
<evidence type="ECO:0000256" key="5">
    <source>
        <dbReference type="ARBA" id="ARBA00023136"/>
    </source>
</evidence>
<feature type="transmembrane region" description="Helical" evidence="6">
    <location>
        <begin position="44"/>
        <end position="74"/>
    </location>
</feature>
<evidence type="ECO:0000256" key="2">
    <source>
        <dbReference type="ARBA" id="ARBA00022475"/>
    </source>
</evidence>
<dbReference type="OrthoDB" id="3267562at2"/>
<dbReference type="InterPro" id="IPR018076">
    <property type="entry name" value="T2SS_GspF_dom"/>
</dbReference>
<protein>
    <recommendedName>
        <fullName evidence="7">Type II secretion system protein GspF domain-containing protein</fullName>
    </recommendedName>
</protein>
<feature type="transmembrane region" description="Helical" evidence="6">
    <location>
        <begin position="205"/>
        <end position="231"/>
    </location>
</feature>
<evidence type="ECO:0000313" key="9">
    <source>
        <dbReference type="Proteomes" id="UP000186040"/>
    </source>
</evidence>